<dbReference type="PROSITE" id="PS51724">
    <property type="entry name" value="SPOR"/>
    <property type="match status" value="1"/>
</dbReference>
<dbReference type="Proteomes" id="UP000431264">
    <property type="component" value="Unassembled WGS sequence"/>
</dbReference>
<dbReference type="AlphaFoldDB" id="A0A6I4ITD2"/>
<dbReference type="EMBL" id="WQLW01000010">
    <property type="protein sequence ID" value="MVO10142.1"/>
    <property type="molecule type" value="Genomic_DNA"/>
</dbReference>
<dbReference type="Gene3D" id="3.30.70.1070">
    <property type="entry name" value="Sporulation related repeat"/>
    <property type="match status" value="1"/>
</dbReference>
<sequence length="310" mass="35044">MLLDKYISELLYRYQCVTVPGFGAFLSEIESATISGSASTFLPPRKVISFNSNIKNNDGLLANHIALAESISYGNALIQIATQVNQWIAALEDRDKIVLENIGEIFVNGEYNWVFQPSQNINYLISSFGLNSFVTPEVKREVLLQQAEVFEVKEPIVLQPKQSKKNYSYLKYAAAITLFFGAGLSAYKIVHDQQVATDTLRVQKEVQQEVQHRIQQATFFIDAPIPTVELAVKEEKRPYHLIAGAFRSEKNAEKAQKMLVDQGYDARVLEKNNFGLVPVAYGSFKTMEEAESLKNKLYKEESIESWLLID</sequence>
<proteinExistence type="predicted"/>
<dbReference type="InterPro" id="IPR007730">
    <property type="entry name" value="SPOR-like_dom"/>
</dbReference>
<keyword evidence="3" id="KW-1185">Reference proteome</keyword>
<feature type="domain" description="SPOR" evidence="1">
    <location>
        <begin position="233"/>
        <end position="310"/>
    </location>
</feature>
<dbReference type="GO" id="GO:0042834">
    <property type="term" value="F:peptidoglycan binding"/>
    <property type="evidence" value="ECO:0007669"/>
    <property type="project" value="InterPro"/>
</dbReference>
<dbReference type="InterPro" id="IPR040495">
    <property type="entry name" value="HU-CCDC81_bac_1"/>
</dbReference>
<comment type="caution">
    <text evidence="2">The sequence shown here is derived from an EMBL/GenBank/DDBJ whole genome shotgun (WGS) entry which is preliminary data.</text>
</comment>
<reference evidence="3" key="1">
    <citation type="submission" date="2019-05" db="EMBL/GenBank/DDBJ databases">
        <title>Flavobacterium profundi sp. nov., isolated from a deep-sea seamount.</title>
        <authorList>
            <person name="Zhang D.-C."/>
        </authorList>
    </citation>
    <scope>NUCLEOTIDE SEQUENCE [LARGE SCALE GENOMIC DNA]</scope>
    <source>
        <strain evidence="3">TP390</strain>
    </source>
</reference>
<dbReference type="Pfam" id="PF18174">
    <property type="entry name" value="HU-CCDC81_bac_1"/>
    <property type="match status" value="1"/>
</dbReference>
<accession>A0A6I4ITD2</accession>
<dbReference type="InterPro" id="IPR036680">
    <property type="entry name" value="SPOR-like_sf"/>
</dbReference>
<dbReference type="RefSeq" id="WP_140998561.1">
    <property type="nucleotide sequence ID" value="NZ_VDCZ01000010.1"/>
</dbReference>
<dbReference type="InterPro" id="IPR041268">
    <property type="entry name" value="HU-CCDC81_bac_2"/>
</dbReference>
<protein>
    <submittedName>
        <fullName evidence="2">SPOR domain-containing protein</fullName>
    </submittedName>
</protein>
<evidence type="ECO:0000313" key="2">
    <source>
        <dbReference type="EMBL" id="MVO10142.1"/>
    </source>
</evidence>
<name>A0A6I4ITD2_9FLAO</name>
<evidence type="ECO:0000259" key="1">
    <source>
        <dbReference type="PROSITE" id="PS51724"/>
    </source>
</evidence>
<dbReference type="OrthoDB" id="653949at2"/>
<dbReference type="Pfam" id="PF05036">
    <property type="entry name" value="SPOR"/>
    <property type="match status" value="1"/>
</dbReference>
<evidence type="ECO:0000313" key="3">
    <source>
        <dbReference type="Proteomes" id="UP000431264"/>
    </source>
</evidence>
<dbReference type="Pfam" id="PF18175">
    <property type="entry name" value="HU-CCDC81_bac_2"/>
    <property type="match status" value="1"/>
</dbReference>
<gene>
    <name evidence="2" type="ORF">GOQ30_13300</name>
</gene>
<organism evidence="2 3">
    <name type="scientific">Flavobacterium profundi</name>
    <dbReference type="NCBI Taxonomy" id="1774945"/>
    <lineage>
        <taxon>Bacteria</taxon>
        <taxon>Pseudomonadati</taxon>
        <taxon>Bacteroidota</taxon>
        <taxon>Flavobacteriia</taxon>
        <taxon>Flavobacteriales</taxon>
        <taxon>Flavobacteriaceae</taxon>
        <taxon>Flavobacterium</taxon>
    </lineage>
</organism>
<dbReference type="SUPFAM" id="SSF110997">
    <property type="entry name" value="Sporulation related repeat"/>
    <property type="match status" value="1"/>
</dbReference>